<protein>
    <submittedName>
        <fullName evidence="1">(Mediterranean fruit fly) hypothetical protein</fullName>
    </submittedName>
</protein>
<dbReference type="Proteomes" id="UP000606786">
    <property type="component" value="Unassembled WGS sequence"/>
</dbReference>
<keyword evidence="2" id="KW-1185">Reference proteome</keyword>
<evidence type="ECO:0000313" key="2">
    <source>
        <dbReference type="Proteomes" id="UP000606786"/>
    </source>
</evidence>
<accession>A0A811U8S8</accession>
<evidence type="ECO:0000313" key="1">
    <source>
        <dbReference type="EMBL" id="CAD6995249.1"/>
    </source>
</evidence>
<name>A0A811U8S8_CERCA</name>
<dbReference type="AlphaFoldDB" id="A0A811U8S8"/>
<dbReference type="EMBL" id="CAJHJT010000001">
    <property type="protein sequence ID" value="CAD6995249.1"/>
    <property type="molecule type" value="Genomic_DNA"/>
</dbReference>
<dbReference type="OrthoDB" id="340227at2759"/>
<proteinExistence type="predicted"/>
<organism evidence="1 2">
    <name type="scientific">Ceratitis capitata</name>
    <name type="common">Mediterranean fruit fly</name>
    <name type="synonym">Tephritis capitata</name>
    <dbReference type="NCBI Taxonomy" id="7213"/>
    <lineage>
        <taxon>Eukaryota</taxon>
        <taxon>Metazoa</taxon>
        <taxon>Ecdysozoa</taxon>
        <taxon>Arthropoda</taxon>
        <taxon>Hexapoda</taxon>
        <taxon>Insecta</taxon>
        <taxon>Pterygota</taxon>
        <taxon>Neoptera</taxon>
        <taxon>Endopterygota</taxon>
        <taxon>Diptera</taxon>
        <taxon>Brachycera</taxon>
        <taxon>Muscomorpha</taxon>
        <taxon>Tephritoidea</taxon>
        <taxon>Tephritidae</taxon>
        <taxon>Ceratitis</taxon>
        <taxon>Ceratitis</taxon>
    </lineage>
</organism>
<comment type="caution">
    <text evidence="1">The sequence shown here is derived from an EMBL/GenBank/DDBJ whole genome shotgun (WGS) entry which is preliminary data.</text>
</comment>
<reference evidence="1" key="1">
    <citation type="submission" date="2020-11" db="EMBL/GenBank/DDBJ databases">
        <authorList>
            <person name="Whitehead M."/>
        </authorList>
    </citation>
    <scope>NUCLEOTIDE SEQUENCE</scope>
    <source>
        <strain evidence="1">EGII</strain>
    </source>
</reference>
<sequence>MSAKEETSKTSATTAATTVVAPSVQTAAAAATTSYANVLQNLETKQGAIAKGGSEVIAVTDSDNKENQPHLKTIKSWSEEAAAAEAANEGLSNVVAVEAGATVAGEKRSAITDAGAENSSEIDDNTDFVPVVSHHRRDRKNHVKISPSGVNVKVATVIMAMKS</sequence>
<gene>
    <name evidence="1" type="ORF">CCAP1982_LOCUS3970</name>
</gene>